<dbReference type="InterPro" id="IPR036875">
    <property type="entry name" value="Znf_CCHC_sf"/>
</dbReference>
<evidence type="ECO:0000256" key="4">
    <source>
        <dbReference type="ARBA" id="ARBA00022759"/>
    </source>
</evidence>
<keyword evidence="5" id="KW-0378">Hydrolase</keyword>
<keyword evidence="7" id="KW-0479">Metal-binding</keyword>
<dbReference type="GO" id="GO:0004519">
    <property type="term" value="F:endonuclease activity"/>
    <property type="evidence" value="ECO:0007669"/>
    <property type="project" value="UniProtKB-KW"/>
</dbReference>
<keyword evidence="6" id="KW-0695">RNA-directed DNA polymerase</keyword>
<dbReference type="InterPro" id="IPR041373">
    <property type="entry name" value="RT_RNaseH"/>
</dbReference>
<sequence>MLHNIMDSLNTINARLNNLEHNEPPRTRHRQRNQRHNTSDNEEETRQRRHHDHRRNDIGLREVKLEIPPFNGKSDIEAYLEWEMRVEQIFKSHQIKDDKKVRIATLSFQNYALVWWTQICKERKRDNFPPIDDWVDLKALLRNRYVPNYYRGELLAKLNRLTQGSKCVEDYYKALEIAMIRANLEKDEETLMHRFLHGLNRNIKNRVELLPHVDIEELLHQCTKVENQFKERESYSGDNNRAYKSKWVENKGKFERNPREREVGASSSKPQSELHKNGKVFRNQHDKHDPSSKPQSSRSSSIKCFKCLGRGHIASDCPTKRTMILKTNGTYSSQSESNSDSHYSSDDSSSDSSDSEHILGDDGELYMIRSGSCANVTSQRLVKKMGLELIDHPSPYKLQWLNEKGEMVVNKQVLINFTIGTYRDEVKCDVVPMEATHILLGRPWQFDRKVLHEGFTNTFTFKLDDKKIVLHPLTPQQVAKDQIQMKAKREKELGSSSHVSLEKPKKNKKDNKRKGVVFYNDSQPNLFATKYNVKHAMFSQKHCLIIYPKDIPNTSLCSMGTSPPPLPKGIQNILQEFKDLFPKDIPKGLPPIRGIEHQIDLIPGASLPNRPAYRCNPKESLEIENQVNELLSKGWIRESLSPCTLPVLLVPKKDGSWRMCTDCRAINNITIKYRHPIPRLDDMLDELSGSTIFSKIDLKSGYHQIRIKEGDEWKAAFKTKLGLYEWLVMPFGLTNAPSTFMRLMNHVLRDFIGHFVMVYFDYILVYSKSMTSHLIHLRQVMLALRTNNLYANFEKCSFGMDSIVFLSFVVSSRGVEVDHSKVKAIQDWPTPKNVSEVRSFHGLASFYRRFVKDFSTLASPLNELVKKNVSFVWGPRQEKAFQDLKDRLTHAPILKLPNFSKTFELECDASNVGIGAVLLQEGHPIAFFSEKLNGATINYPTYDKEFYALIRALQTWEHYLILKEFVIHSDHQSLKFIKGQHKLNKRHAKWVEYLEQFPYVIKYKNGKTNIVADALSRRHSLLTSLGAKVIGLDEIRSLYPTDLDFSNIFNSSSTSTSHKGFYILDGYLFKANRLCIPRSSLRDLLLRESAPVANMDLACEKPIVANLITTYSACTIAESVAIVYLLCLRDAVATLNTGDVESAEKMT</sequence>
<comment type="caution">
    <text evidence="11">The sequence shown here is derived from an EMBL/GenBank/DDBJ whole genome shotgun (WGS) entry which is preliminary data.</text>
</comment>
<feature type="region of interest" description="Disordered" evidence="8">
    <location>
        <begin position="249"/>
        <end position="299"/>
    </location>
</feature>
<dbReference type="InterPro" id="IPR001878">
    <property type="entry name" value="Znf_CCHC"/>
</dbReference>
<evidence type="ECO:0000259" key="10">
    <source>
        <dbReference type="PROSITE" id="PS50878"/>
    </source>
</evidence>
<keyword evidence="1" id="KW-0808">Transferase</keyword>
<evidence type="ECO:0000256" key="5">
    <source>
        <dbReference type="ARBA" id="ARBA00022801"/>
    </source>
</evidence>
<keyword evidence="7" id="KW-0863">Zinc-finger</keyword>
<dbReference type="GO" id="GO:0003676">
    <property type="term" value="F:nucleic acid binding"/>
    <property type="evidence" value="ECO:0007669"/>
    <property type="project" value="InterPro"/>
</dbReference>
<feature type="domain" description="CCHC-type" evidence="9">
    <location>
        <begin position="303"/>
        <end position="318"/>
    </location>
</feature>
<name>A0AAN9I868_CLITE</name>
<dbReference type="Pfam" id="PF00078">
    <property type="entry name" value="RVT_1"/>
    <property type="match status" value="1"/>
</dbReference>
<evidence type="ECO:0000256" key="6">
    <source>
        <dbReference type="ARBA" id="ARBA00022918"/>
    </source>
</evidence>
<dbReference type="CDD" id="cd01647">
    <property type="entry name" value="RT_LTR"/>
    <property type="match status" value="1"/>
</dbReference>
<dbReference type="PROSITE" id="PS50158">
    <property type="entry name" value="ZF_CCHC"/>
    <property type="match status" value="1"/>
</dbReference>
<evidence type="ECO:0000256" key="3">
    <source>
        <dbReference type="ARBA" id="ARBA00022722"/>
    </source>
</evidence>
<dbReference type="GO" id="GO:0016787">
    <property type="term" value="F:hydrolase activity"/>
    <property type="evidence" value="ECO:0007669"/>
    <property type="project" value="UniProtKB-KW"/>
</dbReference>
<dbReference type="InterPro" id="IPR000477">
    <property type="entry name" value="RT_dom"/>
</dbReference>
<dbReference type="AlphaFoldDB" id="A0AAN9I868"/>
<dbReference type="GO" id="GO:0003964">
    <property type="term" value="F:RNA-directed DNA polymerase activity"/>
    <property type="evidence" value="ECO:0007669"/>
    <property type="project" value="UniProtKB-KW"/>
</dbReference>
<dbReference type="PANTHER" id="PTHR35046:SF9">
    <property type="entry name" value="RNA-DIRECTED DNA POLYMERASE"/>
    <property type="match status" value="1"/>
</dbReference>
<feature type="domain" description="Reverse transcriptase" evidence="10">
    <location>
        <begin position="631"/>
        <end position="810"/>
    </location>
</feature>
<dbReference type="EMBL" id="JAYKXN010000008">
    <property type="protein sequence ID" value="KAK7263636.1"/>
    <property type="molecule type" value="Genomic_DNA"/>
</dbReference>
<dbReference type="InterPro" id="IPR043128">
    <property type="entry name" value="Rev_trsase/Diguanyl_cyclase"/>
</dbReference>
<dbReference type="SUPFAM" id="SSF56672">
    <property type="entry name" value="DNA/RNA polymerases"/>
    <property type="match status" value="1"/>
</dbReference>
<feature type="compositionally biased region" description="Low complexity" evidence="8">
    <location>
        <begin position="332"/>
        <end position="352"/>
    </location>
</feature>
<keyword evidence="12" id="KW-1185">Reference proteome</keyword>
<evidence type="ECO:0000256" key="8">
    <source>
        <dbReference type="SAM" id="MobiDB-lite"/>
    </source>
</evidence>
<evidence type="ECO:0000256" key="2">
    <source>
        <dbReference type="ARBA" id="ARBA00022695"/>
    </source>
</evidence>
<dbReference type="Gene3D" id="3.30.70.270">
    <property type="match status" value="2"/>
</dbReference>
<dbReference type="FunFam" id="3.30.70.270:FF:000020">
    <property type="entry name" value="Transposon Tf2-6 polyprotein-like Protein"/>
    <property type="match status" value="1"/>
</dbReference>
<keyword evidence="4" id="KW-0255">Endonuclease</keyword>
<evidence type="ECO:0008006" key="13">
    <source>
        <dbReference type="Google" id="ProtNLM"/>
    </source>
</evidence>
<accession>A0AAN9I868</accession>
<dbReference type="Gene3D" id="3.10.10.10">
    <property type="entry name" value="HIV Type 1 Reverse Transcriptase, subunit A, domain 1"/>
    <property type="match status" value="1"/>
</dbReference>
<feature type="compositionally biased region" description="Basic and acidic residues" evidence="8">
    <location>
        <begin position="249"/>
        <end position="263"/>
    </location>
</feature>
<dbReference type="PROSITE" id="PS50878">
    <property type="entry name" value="RT_POL"/>
    <property type="match status" value="1"/>
</dbReference>
<dbReference type="CDD" id="cd09274">
    <property type="entry name" value="RNase_HI_RT_Ty3"/>
    <property type="match status" value="1"/>
</dbReference>
<dbReference type="SMART" id="SM00343">
    <property type="entry name" value="ZnF_C2HC"/>
    <property type="match status" value="1"/>
</dbReference>
<evidence type="ECO:0000256" key="1">
    <source>
        <dbReference type="ARBA" id="ARBA00022679"/>
    </source>
</evidence>
<dbReference type="PANTHER" id="PTHR35046">
    <property type="entry name" value="ZINC KNUCKLE (CCHC-TYPE) FAMILY PROTEIN"/>
    <property type="match status" value="1"/>
</dbReference>
<dbReference type="SUPFAM" id="SSF57756">
    <property type="entry name" value="Retrovirus zinc finger-like domains"/>
    <property type="match status" value="1"/>
</dbReference>
<feature type="region of interest" description="Disordered" evidence="8">
    <location>
        <begin position="17"/>
        <end position="57"/>
    </location>
</feature>
<dbReference type="Gene3D" id="4.10.60.10">
    <property type="entry name" value="Zinc finger, CCHC-type"/>
    <property type="match status" value="1"/>
</dbReference>
<dbReference type="Pfam" id="PF17917">
    <property type="entry name" value="RT_RNaseH"/>
    <property type="match status" value="1"/>
</dbReference>
<evidence type="ECO:0000313" key="11">
    <source>
        <dbReference type="EMBL" id="KAK7263636.1"/>
    </source>
</evidence>
<keyword evidence="3" id="KW-0540">Nuclease</keyword>
<feature type="region of interest" description="Disordered" evidence="8">
    <location>
        <begin position="329"/>
        <end position="356"/>
    </location>
</feature>
<evidence type="ECO:0000259" key="9">
    <source>
        <dbReference type="PROSITE" id="PS50158"/>
    </source>
</evidence>
<keyword evidence="2" id="KW-0548">Nucleotidyltransferase</keyword>
<organism evidence="11 12">
    <name type="scientific">Clitoria ternatea</name>
    <name type="common">Butterfly pea</name>
    <dbReference type="NCBI Taxonomy" id="43366"/>
    <lineage>
        <taxon>Eukaryota</taxon>
        <taxon>Viridiplantae</taxon>
        <taxon>Streptophyta</taxon>
        <taxon>Embryophyta</taxon>
        <taxon>Tracheophyta</taxon>
        <taxon>Spermatophyta</taxon>
        <taxon>Magnoliopsida</taxon>
        <taxon>eudicotyledons</taxon>
        <taxon>Gunneridae</taxon>
        <taxon>Pentapetalae</taxon>
        <taxon>rosids</taxon>
        <taxon>fabids</taxon>
        <taxon>Fabales</taxon>
        <taxon>Fabaceae</taxon>
        <taxon>Papilionoideae</taxon>
        <taxon>50 kb inversion clade</taxon>
        <taxon>NPAAA clade</taxon>
        <taxon>indigoferoid/millettioid clade</taxon>
        <taxon>Phaseoleae</taxon>
        <taxon>Clitoria</taxon>
    </lineage>
</organism>
<keyword evidence="7" id="KW-0862">Zinc</keyword>
<proteinExistence type="predicted"/>
<dbReference type="CDD" id="cd00303">
    <property type="entry name" value="retropepsin_like"/>
    <property type="match status" value="1"/>
</dbReference>
<dbReference type="Proteomes" id="UP001359559">
    <property type="component" value="Unassembled WGS sequence"/>
</dbReference>
<evidence type="ECO:0000256" key="7">
    <source>
        <dbReference type="PROSITE-ProRule" id="PRU00047"/>
    </source>
</evidence>
<evidence type="ECO:0000313" key="12">
    <source>
        <dbReference type="Proteomes" id="UP001359559"/>
    </source>
</evidence>
<dbReference type="GO" id="GO:0008270">
    <property type="term" value="F:zinc ion binding"/>
    <property type="evidence" value="ECO:0007669"/>
    <property type="project" value="UniProtKB-KW"/>
</dbReference>
<reference evidence="11 12" key="1">
    <citation type="submission" date="2024-01" db="EMBL/GenBank/DDBJ databases">
        <title>The genomes of 5 underutilized Papilionoideae crops provide insights into root nodulation and disease resistance.</title>
        <authorList>
            <person name="Yuan L."/>
        </authorList>
    </citation>
    <scope>NUCLEOTIDE SEQUENCE [LARGE SCALE GENOMIC DNA]</scope>
    <source>
        <strain evidence="11">LY-2023</strain>
        <tissue evidence="11">Leaf</tissue>
    </source>
</reference>
<dbReference type="InterPro" id="IPR043502">
    <property type="entry name" value="DNA/RNA_pol_sf"/>
</dbReference>
<dbReference type="Pfam" id="PF00098">
    <property type="entry name" value="zf-CCHC"/>
    <property type="match status" value="1"/>
</dbReference>
<protein>
    <recommendedName>
        <fullName evidence="13">Reverse transcriptase</fullName>
    </recommendedName>
</protein>
<gene>
    <name evidence="11" type="ORF">RJT34_31230</name>
</gene>
<feature type="region of interest" description="Disordered" evidence="8">
    <location>
        <begin position="480"/>
        <end position="513"/>
    </location>
</feature>
<dbReference type="InterPro" id="IPR005162">
    <property type="entry name" value="Retrotrans_gag_dom"/>
</dbReference>
<dbReference type="Pfam" id="PF03732">
    <property type="entry name" value="Retrotrans_gag"/>
    <property type="match status" value="1"/>
</dbReference>